<keyword evidence="6" id="KW-1185">Reference proteome</keyword>
<evidence type="ECO:0000313" key="6">
    <source>
        <dbReference type="Proteomes" id="UP001519306"/>
    </source>
</evidence>
<dbReference type="InterPro" id="IPR011711">
    <property type="entry name" value="GntR_C"/>
</dbReference>
<name>A0ABS4KAC5_9FIRM</name>
<feature type="domain" description="HTH gntR-type" evidence="4">
    <location>
        <begin position="6"/>
        <end position="74"/>
    </location>
</feature>
<dbReference type="Proteomes" id="UP001519306">
    <property type="component" value="Unassembled WGS sequence"/>
</dbReference>
<keyword evidence="2" id="KW-0238">DNA-binding</keyword>
<dbReference type="PANTHER" id="PTHR43537:SF43">
    <property type="entry name" value="GNTR-FAMILY TRANSCRIPTIONAL REGULATOR"/>
    <property type="match status" value="1"/>
</dbReference>
<evidence type="ECO:0000256" key="1">
    <source>
        <dbReference type="ARBA" id="ARBA00023015"/>
    </source>
</evidence>
<dbReference type="InterPro" id="IPR036390">
    <property type="entry name" value="WH_DNA-bd_sf"/>
</dbReference>
<dbReference type="CDD" id="cd07377">
    <property type="entry name" value="WHTH_GntR"/>
    <property type="match status" value="1"/>
</dbReference>
<dbReference type="SUPFAM" id="SSF46785">
    <property type="entry name" value="Winged helix' DNA-binding domain"/>
    <property type="match status" value="1"/>
</dbReference>
<dbReference type="InterPro" id="IPR008920">
    <property type="entry name" value="TF_FadR/GntR_C"/>
</dbReference>
<dbReference type="Gene3D" id="1.20.120.530">
    <property type="entry name" value="GntR ligand-binding domain-like"/>
    <property type="match status" value="1"/>
</dbReference>
<dbReference type="Gene3D" id="1.10.10.10">
    <property type="entry name" value="Winged helix-like DNA-binding domain superfamily/Winged helix DNA-binding domain"/>
    <property type="match status" value="1"/>
</dbReference>
<dbReference type="PRINTS" id="PR00035">
    <property type="entry name" value="HTHGNTR"/>
</dbReference>
<dbReference type="InterPro" id="IPR036388">
    <property type="entry name" value="WH-like_DNA-bd_sf"/>
</dbReference>
<dbReference type="RefSeq" id="WP_210060034.1">
    <property type="nucleotide sequence ID" value="NZ_JAGGLJ010000002.1"/>
</dbReference>
<sequence>MDKIYEKSYEKLIDYVKTKILQKEYSVGDKLPSERELAKILEISRNSVREGIRILERMGVISCQHGSGNFVTGQFDKTLTEVLSMMYVLKGMNMEEITDFRFGLEYGAVNLAVKNVNDDQKERLMMHLKNIENAETEEIRAFNDKEMHYLLAEASENIYIISTFNALNQIMETYVPQMREKIFIGMETEIELAKAHRNLVEGVVEGNLEKALEGLFNHFKYIRLYLEK</sequence>
<keyword evidence="3" id="KW-0804">Transcription</keyword>
<dbReference type="Pfam" id="PF07729">
    <property type="entry name" value="FCD"/>
    <property type="match status" value="1"/>
</dbReference>
<evidence type="ECO:0000256" key="2">
    <source>
        <dbReference type="ARBA" id="ARBA00023125"/>
    </source>
</evidence>
<dbReference type="EMBL" id="JAGGLJ010000002">
    <property type="protein sequence ID" value="MBP2024725.1"/>
    <property type="molecule type" value="Genomic_DNA"/>
</dbReference>
<protein>
    <submittedName>
        <fullName evidence="5">GntR family transcriptional repressor for pyruvate dehydrogenase complex</fullName>
    </submittedName>
</protein>
<dbReference type="Pfam" id="PF00392">
    <property type="entry name" value="GntR"/>
    <property type="match status" value="1"/>
</dbReference>
<dbReference type="PANTHER" id="PTHR43537">
    <property type="entry name" value="TRANSCRIPTIONAL REGULATOR, GNTR FAMILY"/>
    <property type="match status" value="1"/>
</dbReference>
<accession>A0ABS4KAC5</accession>
<evidence type="ECO:0000259" key="4">
    <source>
        <dbReference type="PROSITE" id="PS50949"/>
    </source>
</evidence>
<organism evidence="5 6">
    <name type="scientific">Peptoniphilus stercorisuis</name>
    <dbReference type="NCBI Taxonomy" id="1436965"/>
    <lineage>
        <taxon>Bacteria</taxon>
        <taxon>Bacillati</taxon>
        <taxon>Bacillota</taxon>
        <taxon>Tissierellia</taxon>
        <taxon>Tissierellales</taxon>
        <taxon>Peptoniphilaceae</taxon>
        <taxon>Peptoniphilus</taxon>
    </lineage>
</organism>
<proteinExistence type="predicted"/>
<evidence type="ECO:0000256" key="3">
    <source>
        <dbReference type="ARBA" id="ARBA00023163"/>
    </source>
</evidence>
<evidence type="ECO:0000313" key="5">
    <source>
        <dbReference type="EMBL" id="MBP2024725.1"/>
    </source>
</evidence>
<keyword evidence="1" id="KW-0805">Transcription regulation</keyword>
<gene>
    <name evidence="5" type="ORF">J2Z71_000241</name>
</gene>
<dbReference type="SMART" id="SM00345">
    <property type="entry name" value="HTH_GNTR"/>
    <property type="match status" value="1"/>
</dbReference>
<dbReference type="SMART" id="SM00895">
    <property type="entry name" value="FCD"/>
    <property type="match status" value="1"/>
</dbReference>
<comment type="caution">
    <text evidence="5">The sequence shown here is derived from an EMBL/GenBank/DDBJ whole genome shotgun (WGS) entry which is preliminary data.</text>
</comment>
<dbReference type="SUPFAM" id="SSF48008">
    <property type="entry name" value="GntR ligand-binding domain-like"/>
    <property type="match status" value="1"/>
</dbReference>
<dbReference type="PROSITE" id="PS50949">
    <property type="entry name" value="HTH_GNTR"/>
    <property type="match status" value="1"/>
</dbReference>
<keyword evidence="5" id="KW-0670">Pyruvate</keyword>
<reference evidence="5 6" key="1">
    <citation type="submission" date="2021-03" db="EMBL/GenBank/DDBJ databases">
        <title>Genomic Encyclopedia of Type Strains, Phase IV (KMG-IV): sequencing the most valuable type-strain genomes for metagenomic binning, comparative biology and taxonomic classification.</title>
        <authorList>
            <person name="Goeker M."/>
        </authorList>
    </citation>
    <scope>NUCLEOTIDE SEQUENCE [LARGE SCALE GENOMIC DNA]</scope>
    <source>
        <strain evidence="5 6">DSM 27563</strain>
    </source>
</reference>
<dbReference type="InterPro" id="IPR000524">
    <property type="entry name" value="Tscrpt_reg_HTH_GntR"/>
</dbReference>